<evidence type="ECO:0000313" key="2">
    <source>
        <dbReference type="EMBL" id="MFC3961784.1"/>
    </source>
</evidence>
<dbReference type="Pfam" id="PF17765">
    <property type="entry name" value="MLTR_LBD"/>
    <property type="match status" value="1"/>
</dbReference>
<dbReference type="SUPFAM" id="SSF47413">
    <property type="entry name" value="lambda repressor-like DNA-binding domains"/>
    <property type="match status" value="1"/>
</dbReference>
<dbReference type="SMART" id="SM00530">
    <property type="entry name" value="HTH_XRE"/>
    <property type="match status" value="1"/>
</dbReference>
<keyword evidence="3" id="KW-1185">Reference proteome</keyword>
<dbReference type="Gene3D" id="3.30.450.180">
    <property type="match status" value="1"/>
</dbReference>
<dbReference type="RefSeq" id="WP_378611538.1">
    <property type="nucleotide sequence ID" value="NZ_JBHSAX010000006.1"/>
</dbReference>
<dbReference type="EMBL" id="JBHSAX010000006">
    <property type="protein sequence ID" value="MFC3961784.1"/>
    <property type="molecule type" value="Genomic_DNA"/>
</dbReference>
<dbReference type="InterPro" id="IPR010982">
    <property type="entry name" value="Lambda_DNA-bd_dom_sf"/>
</dbReference>
<dbReference type="CDD" id="cd00093">
    <property type="entry name" value="HTH_XRE"/>
    <property type="match status" value="1"/>
</dbReference>
<dbReference type="Gene3D" id="1.10.260.40">
    <property type="entry name" value="lambda repressor-like DNA-binding domains"/>
    <property type="match status" value="1"/>
</dbReference>
<feature type="domain" description="HTH cro/C1-type" evidence="1">
    <location>
        <begin position="23"/>
        <end position="77"/>
    </location>
</feature>
<dbReference type="PROSITE" id="PS50943">
    <property type="entry name" value="HTH_CROC1"/>
    <property type="match status" value="1"/>
</dbReference>
<sequence length="261" mass="29492">MARKTPGSGAEGQLRLPTLGGLLRELRDSRRISREKLAFAAGVSASYITHLENGDRDRPTRPVLAALIAYLDRIEVLGDDERRHLLELAGLDHAELPEPETLRAAITRDMHRTLAMQEPNLAAYLDIRWNVLACNDAYRSAFPGLEATGNVLRWFFADRAAPRVVLEWEDEAMLAVQSLRAAIGRYAESEWAVGFLAELAEFPEFRRLWERGGASYGRERLAMYLRDPRTGVPQHIAVQTFRLDAGPYPGFVQYFLGMRVR</sequence>
<accession>A0ABV8DPM9</accession>
<comment type="caution">
    <text evidence="2">The sequence shown here is derived from an EMBL/GenBank/DDBJ whole genome shotgun (WGS) entry which is preliminary data.</text>
</comment>
<reference evidence="3" key="1">
    <citation type="journal article" date="2019" name="Int. J. Syst. Evol. Microbiol.">
        <title>The Global Catalogue of Microorganisms (GCM) 10K type strain sequencing project: providing services to taxonomists for standard genome sequencing and annotation.</title>
        <authorList>
            <consortium name="The Broad Institute Genomics Platform"/>
            <consortium name="The Broad Institute Genome Sequencing Center for Infectious Disease"/>
            <person name="Wu L."/>
            <person name="Ma J."/>
        </authorList>
    </citation>
    <scope>NUCLEOTIDE SEQUENCE [LARGE SCALE GENOMIC DNA]</scope>
    <source>
        <strain evidence="3">CGMCC 4.7330</strain>
    </source>
</reference>
<dbReference type="Proteomes" id="UP001595696">
    <property type="component" value="Unassembled WGS sequence"/>
</dbReference>
<evidence type="ECO:0000313" key="3">
    <source>
        <dbReference type="Proteomes" id="UP001595696"/>
    </source>
</evidence>
<gene>
    <name evidence="2" type="ORF">ACFO0B_07265</name>
</gene>
<dbReference type="InterPro" id="IPR001387">
    <property type="entry name" value="Cro/C1-type_HTH"/>
</dbReference>
<organism evidence="2 3">
    <name type="scientific">Nocardia jiangsuensis</name>
    <dbReference type="NCBI Taxonomy" id="1691563"/>
    <lineage>
        <taxon>Bacteria</taxon>
        <taxon>Bacillati</taxon>
        <taxon>Actinomycetota</taxon>
        <taxon>Actinomycetes</taxon>
        <taxon>Mycobacteriales</taxon>
        <taxon>Nocardiaceae</taxon>
        <taxon>Nocardia</taxon>
    </lineage>
</organism>
<name>A0ABV8DPM9_9NOCA</name>
<dbReference type="Pfam" id="PF13560">
    <property type="entry name" value="HTH_31"/>
    <property type="match status" value="1"/>
</dbReference>
<evidence type="ECO:0000259" key="1">
    <source>
        <dbReference type="PROSITE" id="PS50943"/>
    </source>
</evidence>
<dbReference type="InterPro" id="IPR041413">
    <property type="entry name" value="MLTR_LBD"/>
</dbReference>
<proteinExistence type="predicted"/>
<dbReference type="PANTHER" id="PTHR35010">
    <property type="entry name" value="BLL4672 PROTEIN-RELATED"/>
    <property type="match status" value="1"/>
</dbReference>
<protein>
    <submittedName>
        <fullName evidence="2">Helix-turn-helix transcriptional regulator</fullName>
    </submittedName>
</protein>